<organism evidence="1 2">
    <name type="scientific">Candidatus Roizmanbacteria bacterium GW2011_GWA2_35_8</name>
    <dbReference type="NCBI Taxonomy" id="1618479"/>
    <lineage>
        <taxon>Bacteria</taxon>
        <taxon>Candidatus Roizmaniibacteriota</taxon>
    </lineage>
</organism>
<evidence type="ECO:0000313" key="1">
    <source>
        <dbReference type="EMBL" id="KKP86934.1"/>
    </source>
</evidence>
<name>A0A0G0CY34_9BACT</name>
<sequence>MSEVVVASNTDWRGQVANNLSSIVGRTDFAQARVEMQVPTIDFSRALNLPSTRRLNGLNQVSPVAEEVLGFEVTRGQHTEDVMRLTSVTLTNLAQTQPALFSELTKEYNLDSDALILHCVEYMRLHDSATLAFQGAMHGRITINGEKYDEDKVLLGAFTEPPPFKAVSDLLFDEVTLEYYKTSNLDKKIIKKIAEDSIDGKSLLGMMLKKGGDCLPIDSLAYISRDFSELLNIFGIADNLSFSEQVNQVLKGLMESSNVLNQNQALGLPKKPLIKPKIEGLIPSNIVKLEEIEGRPKLVYDGLSTFELYVKHILLRLFFSGSPWIQGAERQIYNYFQAKNSSEQPELLRLLLTASEKELLTPDLLSAFQSYGWYYSTLPGNYGSKKFILKDIGQTLIDANGEITTFDEAFPDLMKLKEDIRGQPLLYLHNKHE</sequence>
<proteinExistence type="predicted"/>
<dbReference type="AlphaFoldDB" id="A0A0G0CY34"/>
<accession>A0A0G0CY34</accession>
<protein>
    <submittedName>
        <fullName evidence="1">Uncharacterized protein</fullName>
    </submittedName>
</protein>
<evidence type="ECO:0000313" key="2">
    <source>
        <dbReference type="Proteomes" id="UP000034536"/>
    </source>
</evidence>
<gene>
    <name evidence="1" type="ORF">UR89_C0010G0005</name>
</gene>
<comment type="caution">
    <text evidence="1">The sequence shown here is derived from an EMBL/GenBank/DDBJ whole genome shotgun (WGS) entry which is preliminary data.</text>
</comment>
<dbReference type="EMBL" id="LBQX01000010">
    <property type="protein sequence ID" value="KKP86934.1"/>
    <property type="molecule type" value="Genomic_DNA"/>
</dbReference>
<dbReference type="Proteomes" id="UP000034536">
    <property type="component" value="Unassembled WGS sequence"/>
</dbReference>
<reference evidence="1 2" key="1">
    <citation type="journal article" date="2015" name="Nature">
        <title>rRNA introns, odd ribosomes, and small enigmatic genomes across a large radiation of phyla.</title>
        <authorList>
            <person name="Brown C.T."/>
            <person name="Hug L.A."/>
            <person name="Thomas B.C."/>
            <person name="Sharon I."/>
            <person name="Castelle C.J."/>
            <person name="Singh A."/>
            <person name="Wilkins M.J."/>
            <person name="Williams K.H."/>
            <person name="Banfield J.F."/>
        </authorList>
    </citation>
    <scope>NUCLEOTIDE SEQUENCE [LARGE SCALE GENOMIC DNA]</scope>
</reference>